<name>G0TWR7_TRYVY</name>
<accession>G0TWR7</accession>
<reference evidence="1" key="1">
    <citation type="journal article" date="2012" name="Proc. Natl. Acad. Sci. U.S.A.">
        <title>Antigenic diversity is generated by distinct evolutionary mechanisms in African trypanosome species.</title>
        <authorList>
            <person name="Jackson A.P."/>
            <person name="Berry A."/>
            <person name="Aslett M."/>
            <person name="Allison H.C."/>
            <person name="Burton P."/>
            <person name="Vavrova-Anderson J."/>
            <person name="Brown R."/>
            <person name="Browne H."/>
            <person name="Corton N."/>
            <person name="Hauser H."/>
            <person name="Gamble J."/>
            <person name="Gilderthorp R."/>
            <person name="Marcello L."/>
            <person name="McQuillan J."/>
            <person name="Otto T.D."/>
            <person name="Quail M.A."/>
            <person name="Sanders M.J."/>
            <person name="van Tonder A."/>
            <person name="Ginger M.L."/>
            <person name="Field M.C."/>
            <person name="Barry J.D."/>
            <person name="Hertz-Fowler C."/>
            <person name="Berriman M."/>
        </authorList>
    </citation>
    <scope>NUCLEOTIDE SEQUENCE</scope>
    <source>
        <strain evidence="1">Y486</strain>
    </source>
</reference>
<proteinExistence type="predicted"/>
<protein>
    <submittedName>
        <fullName evidence="1">Uncharacterized protein</fullName>
    </submittedName>
</protein>
<evidence type="ECO:0000313" key="1">
    <source>
        <dbReference type="EMBL" id="CCC48405.1"/>
    </source>
</evidence>
<sequence>MFFCSLIYPCVVATVPRVVIVLVPYIQLDLLVMLRPNFPLMGRWGPRDFLRGRTKLGGSIHTRHTHGCRGRYKRLSYRYGLRDGRRHSGNHMRGGLGLKVGGGLFGLRIPRQHALSTLSKEEYDIVLHGHPNITNPYRYQLDKHPDLKSVMSNASLDVHVVLLMPRVARVSEAQKALPPSWESLLEHVGGTLSLAMSSMGSGVHFTVHCATLSASVTCRDVCRNALHTSAVSLFDDHMRGSKLRPASDTLLYPLGTNKRIKFFGRSVSECSHSKPWSSVSLADVLPSPSELQGARCKAFCYTNSVPGSYRARRSKNTQVASESVVSALRQQGALELLQKLRELNHAALALCIRLGEVLPAPGATSMSCTGTPELGESQRKLLRSEVDPDEVGVWKRPATTVDALMRWQYFNWDPRAHCADALPHYQRLQPVHLFVDASRVGGGEQCSKLKSDNHKKSVARSLMTTQFSEKLCKMEYMRAGSNNLLDVLMALKRWTVDYQLQAVGITKTKSTQSRVCSSSNAT</sequence>
<organism evidence="1">
    <name type="scientific">Trypanosoma vivax (strain Y486)</name>
    <dbReference type="NCBI Taxonomy" id="1055687"/>
    <lineage>
        <taxon>Eukaryota</taxon>
        <taxon>Discoba</taxon>
        <taxon>Euglenozoa</taxon>
        <taxon>Kinetoplastea</taxon>
        <taxon>Metakinetoplastina</taxon>
        <taxon>Trypanosomatida</taxon>
        <taxon>Trypanosomatidae</taxon>
        <taxon>Trypanosoma</taxon>
        <taxon>Duttonella</taxon>
    </lineage>
</organism>
<dbReference type="EMBL" id="HE573022">
    <property type="protein sequence ID" value="CCC48405.1"/>
    <property type="molecule type" value="Genomic_DNA"/>
</dbReference>
<dbReference type="AlphaFoldDB" id="G0TWR7"/>
<gene>
    <name evidence="1" type="ORF">TVY486_0601960</name>
</gene>
<dbReference type="VEuPathDB" id="TriTrypDB:TvY486_0601960"/>